<gene>
    <name evidence="2" type="ORF">U9M48_011452</name>
</gene>
<dbReference type="Proteomes" id="UP001341281">
    <property type="component" value="Chromosome 03"/>
</dbReference>
<name>A0AAQ3WHJ4_PASNO</name>
<keyword evidence="3" id="KW-1185">Reference proteome</keyword>
<feature type="domain" description="F-box/LRR-repeat protein 15/At3g58940/PEG3-like LRR" evidence="1">
    <location>
        <begin position="85"/>
        <end position="325"/>
    </location>
</feature>
<evidence type="ECO:0000313" key="2">
    <source>
        <dbReference type="EMBL" id="WVZ61600.1"/>
    </source>
</evidence>
<dbReference type="InterPro" id="IPR055411">
    <property type="entry name" value="LRR_FXL15/At3g58940/PEG3-like"/>
</dbReference>
<dbReference type="InterPro" id="IPR055302">
    <property type="entry name" value="F-box_dom-containing"/>
</dbReference>
<dbReference type="PANTHER" id="PTHR32141">
    <property type="match status" value="1"/>
</dbReference>
<organism evidence="2 3">
    <name type="scientific">Paspalum notatum var. saurae</name>
    <dbReference type="NCBI Taxonomy" id="547442"/>
    <lineage>
        <taxon>Eukaryota</taxon>
        <taxon>Viridiplantae</taxon>
        <taxon>Streptophyta</taxon>
        <taxon>Embryophyta</taxon>
        <taxon>Tracheophyta</taxon>
        <taxon>Spermatophyta</taxon>
        <taxon>Magnoliopsida</taxon>
        <taxon>Liliopsida</taxon>
        <taxon>Poales</taxon>
        <taxon>Poaceae</taxon>
        <taxon>PACMAD clade</taxon>
        <taxon>Panicoideae</taxon>
        <taxon>Andropogonodae</taxon>
        <taxon>Paspaleae</taxon>
        <taxon>Paspalinae</taxon>
        <taxon>Paspalum</taxon>
    </lineage>
</organism>
<dbReference type="AlphaFoldDB" id="A0AAQ3WHJ4"/>
<dbReference type="PANTHER" id="PTHR32141:SF168">
    <property type="entry name" value="OS12G0595200 PROTEIN"/>
    <property type="match status" value="1"/>
</dbReference>
<reference evidence="2 3" key="1">
    <citation type="submission" date="2024-02" db="EMBL/GenBank/DDBJ databases">
        <title>High-quality chromosome-scale genome assembly of Pensacola bahiagrass (Paspalum notatum Flugge var. saurae).</title>
        <authorList>
            <person name="Vega J.M."/>
            <person name="Podio M."/>
            <person name="Orjuela J."/>
            <person name="Siena L.A."/>
            <person name="Pessino S.C."/>
            <person name="Combes M.C."/>
            <person name="Mariac C."/>
            <person name="Albertini E."/>
            <person name="Pupilli F."/>
            <person name="Ortiz J.P.A."/>
            <person name="Leblanc O."/>
        </authorList>
    </citation>
    <scope>NUCLEOTIDE SEQUENCE [LARGE SCALE GENOMIC DNA]</scope>
    <source>
        <strain evidence="2">R1</strain>
        <tissue evidence="2">Leaf</tissue>
    </source>
</reference>
<dbReference type="EMBL" id="CP144747">
    <property type="protein sequence ID" value="WVZ61600.1"/>
    <property type="molecule type" value="Genomic_DNA"/>
</dbReference>
<dbReference type="Pfam" id="PF24758">
    <property type="entry name" value="LRR_At5g56370"/>
    <property type="match status" value="1"/>
</dbReference>
<protein>
    <recommendedName>
        <fullName evidence="1">F-box/LRR-repeat protein 15/At3g58940/PEG3-like LRR domain-containing protein</fullName>
    </recommendedName>
</protein>
<evidence type="ECO:0000259" key="1">
    <source>
        <dbReference type="Pfam" id="PF24758"/>
    </source>
</evidence>
<sequence>MPNPQRRPPRLAAIGVLTRAKKRELEEYDEEERVEDRISILPDAVLGEIVSLLPTKTAPARSRRFAVHLRDDPVLHLDDSRAAALDGWLRSPAHHNLQQLEFHHGGRRPPLPVSSVRRFSSTLRVASFGGFRFPDGGRGRSNASALLHLPLLQQLPLVRVRVWEKSLRALLAGCPVLESFLLLNSNGFRRLRIVSPSLRSIGVSSCWPGRRLHLQLLVIKDAPCLERLLFFKEEMMDISVISAPRLQIFGKLFSLCPMLHFGTTVTQPLPHAPLWHHRNSDYVQQIAYMSKVRLLKVLALSIVKLFLDPIINLMKCFPLLETLYIKSKRKIVLGNYLGNYSHVNFAKFFVSKARLLESMSLELGIDNVSNAWVEEQHRLLQIEKRASRGAQFKFVSPNIWDGPLHLLHAQQVHDLSTDPFQNFH</sequence>
<accession>A0AAQ3WHJ4</accession>
<proteinExistence type="predicted"/>
<evidence type="ECO:0000313" key="3">
    <source>
        <dbReference type="Proteomes" id="UP001341281"/>
    </source>
</evidence>